<proteinExistence type="predicted"/>
<feature type="region of interest" description="Disordered" evidence="1">
    <location>
        <begin position="82"/>
        <end position="107"/>
    </location>
</feature>
<dbReference type="HOGENOM" id="CLU_2211256_0_0_1"/>
<dbReference type="KEGG" id="pgr:PGTG_05390"/>
<reference key="1">
    <citation type="submission" date="2007-01" db="EMBL/GenBank/DDBJ databases">
        <title>The Genome Sequence of Puccinia graminis f. sp. tritici Strain CRL 75-36-700-3.</title>
        <authorList>
            <consortium name="The Broad Institute Genome Sequencing Platform"/>
            <person name="Birren B."/>
            <person name="Lander E."/>
            <person name="Galagan J."/>
            <person name="Nusbaum C."/>
            <person name="Devon K."/>
            <person name="Cuomo C."/>
            <person name="Jaffe D."/>
            <person name="Butler J."/>
            <person name="Alvarez P."/>
            <person name="Gnerre S."/>
            <person name="Grabherr M."/>
            <person name="Mauceli E."/>
            <person name="Brockman W."/>
            <person name="Young S."/>
            <person name="LaButti K."/>
            <person name="Sykes S."/>
            <person name="DeCaprio D."/>
            <person name="Crawford M."/>
            <person name="Koehrsen M."/>
            <person name="Engels R."/>
            <person name="Montgomery P."/>
            <person name="Pearson M."/>
            <person name="Howarth C."/>
            <person name="Larson L."/>
            <person name="White J."/>
            <person name="Zeng Q."/>
            <person name="Kodira C."/>
            <person name="Yandava C."/>
            <person name="Alvarado L."/>
            <person name="O'Leary S."/>
            <person name="Szabo L."/>
            <person name="Dean R."/>
            <person name="Schein J."/>
        </authorList>
    </citation>
    <scope>NUCLEOTIDE SEQUENCE</scope>
    <source>
        <strain>CRL 75-36-700-3</strain>
    </source>
</reference>
<dbReference type="Proteomes" id="UP000008783">
    <property type="component" value="Unassembled WGS sequence"/>
</dbReference>
<evidence type="ECO:0000256" key="1">
    <source>
        <dbReference type="SAM" id="MobiDB-lite"/>
    </source>
</evidence>
<accession>E3K6N1</accession>
<dbReference type="EMBL" id="DS178274">
    <property type="protein sequence ID" value="EFP80165.2"/>
    <property type="molecule type" value="Genomic_DNA"/>
</dbReference>
<evidence type="ECO:0000313" key="3">
    <source>
        <dbReference type="Proteomes" id="UP000008783"/>
    </source>
</evidence>
<dbReference type="VEuPathDB" id="FungiDB:PGTG_05390"/>
<name>E3K6N1_PUCGT</name>
<gene>
    <name evidence="2" type="ORF">PGTG_05390</name>
</gene>
<protein>
    <submittedName>
        <fullName evidence="2">Uncharacterized protein</fullName>
    </submittedName>
</protein>
<dbReference type="RefSeq" id="XP_003324584.2">
    <property type="nucleotide sequence ID" value="XM_003324536.2"/>
</dbReference>
<evidence type="ECO:0000313" key="2">
    <source>
        <dbReference type="EMBL" id="EFP80165.2"/>
    </source>
</evidence>
<dbReference type="GeneID" id="10534344"/>
<sequence length="107" mass="11595">MAPGASCLTCSSSVMPKRSRLRPPTRLLSCWKNKAELPSVRTVPLTGMSPVPVLVSSRLLLPCPRLRSTGLPLRPQLIGLPPTLVTPNGTPQLPLLTPRAGKRKRKK</sequence>
<dbReference type="AlphaFoldDB" id="E3K6N1"/>
<organism evidence="2 3">
    <name type="scientific">Puccinia graminis f. sp. tritici (strain CRL 75-36-700-3 / race SCCL)</name>
    <name type="common">Black stem rust fungus</name>
    <dbReference type="NCBI Taxonomy" id="418459"/>
    <lineage>
        <taxon>Eukaryota</taxon>
        <taxon>Fungi</taxon>
        <taxon>Dikarya</taxon>
        <taxon>Basidiomycota</taxon>
        <taxon>Pucciniomycotina</taxon>
        <taxon>Pucciniomycetes</taxon>
        <taxon>Pucciniales</taxon>
        <taxon>Pucciniaceae</taxon>
        <taxon>Puccinia</taxon>
    </lineage>
</organism>
<dbReference type="InParanoid" id="E3K6N1"/>
<reference evidence="3" key="2">
    <citation type="journal article" date="2011" name="Proc. Natl. Acad. Sci. U.S.A.">
        <title>Obligate biotrophy features unraveled by the genomic analysis of rust fungi.</title>
        <authorList>
            <person name="Duplessis S."/>
            <person name="Cuomo C.A."/>
            <person name="Lin Y.-C."/>
            <person name="Aerts A."/>
            <person name="Tisserant E."/>
            <person name="Veneault-Fourrey C."/>
            <person name="Joly D.L."/>
            <person name="Hacquard S."/>
            <person name="Amselem J."/>
            <person name="Cantarel B.L."/>
            <person name="Chiu R."/>
            <person name="Coutinho P.M."/>
            <person name="Feau N."/>
            <person name="Field M."/>
            <person name="Frey P."/>
            <person name="Gelhaye E."/>
            <person name="Goldberg J."/>
            <person name="Grabherr M.G."/>
            <person name="Kodira C.D."/>
            <person name="Kohler A."/>
            <person name="Kuees U."/>
            <person name="Lindquist E.A."/>
            <person name="Lucas S.M."/>
            <person name="Mago R."/>
            <person name="Mauceli E."/>
            <person name="Morin E."/>
            <person name="Murat C."/>
            <person name="Pangilinan J.L."/>
            <person name="Park R."/>
            <person name="Pearson M."/>
            <person name="Quesneville H."/>
            <person name="Rouhier N."/>
            <person name="Sakthikumar S."/>
            <person name="Salamov A.A."/>
            <person name="Schmutz J."/>
            <person name="Selles B."/>
            <person name="Shapiro H."/>
            <person name="Tanguay P."/>
            <person name="Tuskan G.A."/>
            <person name="Henrissat B."/>
            <person name="Van de Peer Y."/>
            <person name="Rouze P."/>
            <person name="Ellis J.G."/>
            <person name="Dodds P.N."/>
            <person name="Schein J.E."/>
            <person name="Zhong S."/>
            <person name="Hamelin R.C."/>
            <person name="Grigoriev I.V."/>
            <person name="Szabo L.J."/>
            <person name="Martin F."/>
        </authorList>
    </citation>
    <scope>NUCLEOTIDE SEQUENCE [LARGE SCALE GENOMIC DNA]</scope>
    <source>
        <strain evidence="3">CRL 75-36-700-3 / race SCCL</strain>
    </source>
</reference>
<keyword evidence="3" id="KW-1185">Reference proteome</keyword>